<keyword evidence="11" id="KW-0238">DNA-binding</keyword>
<dbReference type="InterPro" id="IPR032284">
    <property type="entry name" value="RecQ_Zn-bd"/>
</dbReference>
<dbReference type="GO" id="GO:0005737">
    <property type="term" value="C:cytoplasm"/>
    <property type="evidence" value="ECO:0007669"/>
    <property type="project" value="TreeGrafter"/>
</dbReference>
<dbReference type="CDD" id="cd18794">
    <property type="entry name" value="SF2_C_RecQ"/>
    <property type="match status" value="1"/>
</dbReference>
<dbReference type="FunFam" id="1.10.150.80:FF:000002">
    <property type="entry name" value="ATP-dependent DNA helicase RecQ"/>
    <property type="match status" value="1"/>
</dbReference>
<proteinExistence type="inferred from homology"/>
<dbReference type="NCBIfam" id="TIGR00614">
    <property type="entry name" value="recQ_fam"/>
    <property type="match status" value="1"/>
</dbReference>
<dbReference type="GO" id="GO:0009378">
    <property type="term" value="F:four-way junction helicase activity"/>
    <property type="evidence" value="ECO:0007669"/>
    <property type="project" value="TreeGrafter"/>
</dbReference>
<sequence length="711" mass="80161">MKSEHQQLLQTYFGYDSFRSGQEDIIESVLAGYHTAGIMPTGGGKSICYQIPALIFSGITLVISPLISLMKDQVDALHQNGISATFLNSSLSANEAAERLVEMKAGMYKLVYIAPERLELTHFLHQLSELDISFVAIDEAHCISQWGHDFRPSYLKIKTLLQEIPSNPVVLALTATATPVVKEDICRTLDIDLDHQFSTGFARSNLTFSVMKDENRAQFLMRYLEKNHSESGIIYASTRKDVDRISQKLANTGIKAGRYHAGMNEEERTRQQDAFLKDDITVMVATSAFGMGIDKSNVRFVLHYQTPKNMESYYQEAGRAGRDGLDSECILLYSPQDLHIQRFFIDQSQGTDEWKHQELQKLNQMKDYCFTEGCLQAFILRYFGEENPDDCGRCGNCKDNRAEMDVTTESQMVLSCMIRMGERFGKTIISQVLTGSKVKKIEEFGFQKLSTYGILSAKSAKHVADFIDYLTAQQFIEITGGQYPVLKVSDTGKEVLLGKRKVMQKELKQVQTITNIDSGLFEMLRQTRKEIAQNEKVPPFIIFSDAALKDMAAKLPVSISEILMVKGVGAQKQERYGERFLQTIAEYLAGNPEAELEKTLVAHAEVKKQTKKEAAHLETYRLYKEGNNMSEIASIRGLSKITIENHLVTCAEAGFDLEWETFLPKEKLELIHQAIESTGAEKLKPIKENVPEDISYFMIKLALLKMGQTNG</sequence>
<dbReference type="InterPro" id="IPR044876">
    <property type="entry name" value="HRDC_dom_sf"/>
</dbReference>
<comment type="caution">
    <text evidence="20">The sequence shown here is derived from an EMBL/GenBank/DDBJ whole genome shotgun (WGS) entry which is preliminary data.</text>
</comment>
<comment type="cofactor">
    <cofactor evidence="1">
        <name>Mg(2+)</name>
        <dbReference type="ChEBI" id="CHEBI:18420"/>
    </cofactor>
</comment>
<dbReference type="InterPro" id="IPR011545">
    <property type="entry name" value="DEAD/DEAH_box_helicase_dom"/>
</dbReference>
<dbReference type="PROSITE" id="PS51192">
    <property type="entry name" value="HELICASE_ATP_BIND_1"/>
    <property type="match status" value="1"/>
</dbReference>
<dbReference type="Pfam" id="PF16124">
    <property type="entry name" value="RecQ_Zn_bind"/>
    <property type="match status" value="1"/>
</dbReference>
<evidence type="ECO:0000256" key="2">
    <source>
        <dbReference type="ARBA" id="ARBA00001947"/>
    </source>
</evidence>
<dbReference type="InterPro" id="IPR010997">
    <property type="entry name" value="HRDC-like_sf"/>
</dbReference>
<dbReference type="SMART" id="SM00487">
    <property type="entry name" value="DEXDc"/>
    <property type="match status" value="1"/>
</dbReference>
<dbReference type="SUPFAM" id="SSF46785">
    <property type="entry name" value="Winged helix' DNA-binding domain"/>
    <property type="match status" value="1"/>
</dbReference>
<keyword evidence="14" id="KW-0413">Isomerase</keyword>
<organism evidence="20 21">
    <name type="scientific">Peribacillus loiseleuriae</name>
    <dbReference type="NCBI Taxonomy" id="1679170"/>
    <lineage>
        <taxon>Bacteria</taxon>
        <taxon>Bacillati</taxon>
        <taxon>Bacillota</taxon>
        <taxon>Bacilli</taxon>
        <taxon>Bacillales</taxon>
        <taxon>Bacillaceae</taxon>
        <taxon>Peribacillus</taxon>
    </lineage>
</organism>
<keyword evidence="10" id="KW-0067">ATP-binding</keyword>
<dbReference type="SUPFAM" id="SSF52540">
    <property type="entry name" value="P-loop containing nucleoside triphosphate hydrolases"/>
    <property type="match status" value="1"/>
</dbReference>
<keyword evidence="13" id="KW-0234">DNA repair</keyword>
<dbReference type="Pfam" id="PF09382">
    <property type="entry name" value="RQC"/>
    <property type="match status" value="1"/>
</dbReference>
<evidence type="ECO:0000256" key="7">
    <source>
        <dbReference type="ARBA" id="ARBA00022801"/>
    </source>
</evidence>
<dbReference type="GO" id="GO:0043138">
    <property type="term" value="F:3'-5' DNA helicase activity"/>
    <property type="evidence" value="ECO:0007669"/>
    <property type="project" value="UniProtKB-EC"/>
</dbReference>
<dbReference type="SMART" id="SM00490">
    <property type="entry name" value="HELICc"/>
    <property type="match status" value="1"/>
</dbReference>
<evidence type="ECO:0000256" key="8">
    <source>
        <dbReference type="ARBA" id="ARBA00022806"/>
    </source>
</evidence>
<keyword evidence="21" id="KW-1185">Reference proteome</keyword>
<evidence type="ECO:0000256" key="4">
    <source>
        <dbReference type="ARBA" id="ARBA00022723"/>
    </source>
</evidence>
<evidence type="ECO:0000256" key="15">
    <source>
        <dbReference type="ARBA" id="ARBA00034617"/>
    </source>
</evidence>
<protein>
    <recommendedName>
        <fullName evidence="16">DNA helicase RecQ</fullName>
        <ecNumber evidence="16">5.6.2.4</ecNumber>
    </recommendedName>
</protein>
<dbReference type="Gene3D" id="1.10.150.80">
    <property type="entry name" value="HRDC domain"/>
    <property type="match status" value="1"/>
</dbReference>
<keyword evidence="12" id="KW-0233">DNA recombination</keyword>
<dbReference type="InterPro" id="IPR036390">
    <property type="entry name" value="WH_DNA-bd_sf"/>
</dbReference>
<dbReference type="InterPro" id="IPR018982">
    <property type="entry name" value="RQC_domain"/>
</dbReference>
<evidence type="ECO:0000256" key="6">
    <source>
        <dbReference type="ARBA" id="ARBA00022763"/>
    </source>
</evidence>
<evidence type="ECO:0000313" key="20">
    <source>
        <dbReference type="EMBL" id="KMY52347.1"/>
    </source>
</evidence>
<dbReference type="GO" id="GO:0003677">
    <property type="term" value="F:DNA binding"/>
    <property type="evidence" value="ECO:0007669"/>
    <property type="project" value="UniProtKB-KW"/>
</dbReference>
<accession>A0A0K9H1D3</accession>
<dbReference type="GO" id="GO:0043590">
    <property type="term" value="C:bacterial nucleoid"/>
    <property type="evidence" value="ECO:0007669"/>
    <property type="project" value="TreeGrafter"/>
</dbReference>
<comment type="similarity">
    <text evidence="3">Belongs to the helicase family. RecQ subfamily.</text>
</comment>
<feature type="domain" description="Helicase ATP-binding" evidence="18">
    <location>
        <begin position="26"/>
        <end position="195"/>
    </location>
</feature>
<dbReference type="Pfam" id="PF00270">
    <property type="entry name" value="DEAD"/>
    <property type="match status" value="1"/>
</dbReference>
<dbReference type="InterPro" id="IPR004589">
    <property type="entry name" value="DNA_helicase_ATP-dep_RecQ"/>
</dbReference>
<dbReference type="Gene3D" id="1.10.10.10">
    <property type="entry name" value="Winged helix-like DNA-binding domain superfamily/Winged helix DNA-binding domain"/>
    <property type="match status" value="1"/>
</dbReference>
<dbReference type="RefSeq" id="WP_049683735.1">
    <property type="nucleotide sequence ID" value="NZ_LFZW01000001.1"/>
</dbReference>
<dbReference type="PROSITE" id="PS51194">
    <property type="entry name" value="HELICASE_CTER"/>
    <property type="match status" value="1"/>
</dbReference>
<dbReference type="EMBL" id="LFZW01000001">
    <property type="protein sequence ID" value="KMY52347.1"/>
    <property type="molecule type" value="Genomic_DNA"/>
</dbReference>
<evidence type="ECO:0000313" key="21">
    <source>
        <dbReference type="Proteomes" id="UP000037146"/>
    </source>
</evidence>
<keyword evidence="6" id="KW-0227">DNA damage</keyword>
<comment type="cofactor">
    <cofactor evidence="2">
        <name>Zn(2+)</name>
        <dbReference type="ChEBI" id="CHEBI:29105"/>
    </cofactor>
</comment>
<evidence type="ECO:0000259" key="19">
    <source>
        <dbReference type="PROSITE" id="PS51194"/>
    </source>
</evidence>
<dbReference type="Proteomes" id="UP000037146">
    <property type="component" value="Unassembled WGS sequence"/>
</dbReference>
<evidence type="ECO:0000259" key="18">
    <source>
        <dbReference type="PROSITE" id="PS51192"/>
    </source>
</evidence>
<feature type="domain" description="Helicase C-terminal" evidence="19">
    <location>
        <begin position="215"/>
        <end position="363"/>
    </location>
</feature>
<evidence type="ECO:0000256" key="5">
    <source>
        <dbReference type="ARBA" id="ARBA00022741"/>
    </source>
</evidence>
<dbReference type="GO" id="GO:0030894">
    <property type="term" value="C:replisome"/>
    <property type="evidence" value="ECO:0007669"/>
    <property type="project" value="TreeGrafter"/>
</dbReference>
<dbReference type="SMART" id="SM00341">
    <property type="entry name" value="HRDC"/>
    <property type="match status" value="1"/>
</dbReference>
<comment type="catalytic activity">
    <reaction evidence="15">
        <text>Couples ATP hydrolysis with the unwinding of duplex DNA by translocating in the 3'-5' direction.</text>
        <dbReference type="EC" id="5.6.2.4"/>
    </reaction>
</comment>
<dbReference type="GO" id="GO:0006281">
    <property type="term" value="P:DNA repair"/>
    <property type="evidence" value="ECO:0007669"/>
    <property type="project" value="UniProtKB-KW"/>
</dbReference>
<evidence type="ECO:0000256" key="3">
    <source>
        <dbReference type="ARBA" id="ARBA00005446"/>
    </source>
</evidence>
<reference evidence="21" key="1">
    <citation type="submission" date="2015-07" db="EMBL/GenBank/DDBJ databases">
        <title>Genome sequencing project for genomic taxonomy and phylogenomics of Bacillus-like bacteria.</title>
        <authorList>
            <person name="Liu B."/>
            <person name="Wang J."/>
            <person name="Zhu Y."/>
            <person name="Liu G."/>
            <person name="Chen Q."/>
            <person name="Chen Z."/>
            <person name="Lan J."/>
            <person name="Che J."/>
            <person name="Ge C."/>
            <person name="Shi H."/>
            <person name="Pan Z."/>
            <person name="Liu X."/>
        </authorList>
    </citation>
    <scope>NUCLEOTIDE SEQUENCE [LARGE SCALE GENOMIC DNA]</scope>
    <source>
        <strain evidence="21">FJAT-27997</strain>
    </source>
</reference>
<evidence type="ECO:0000256" key="1">
    <source>
        <dbReference type="ARBA" id="ARBA00001946"/>
    </source>
</evidence>
<keyword evidence="5" id="KW-0547">Nucleotide-binding</keyword>
<dbReference type="PROSITE" id="PS50967">
    <property type="entry name" value="HRDC"/>
    <property type="match status" value="1"/>
</dbReference>
<feature type="domain" description="HRDC" evidence="17">
    <location>
        <begin position="514"/>
        <end position="594"/>
    </location>
</feature>
<dbReference type="InterPro" id="IPR036388">
    <property type="entry name" value="WH-like_DNA-bd_sf"/>
</dbReference>
<dbReference type="OrthoDB" id="9763310at2"/>
<dbReference type="Pfam" id="PF14493">
    <property type="entry name" value="HTH_40"/>
    <property type="match status" value="1"/>
</dbReference>
<dbReference type="CDD" id="cd17920">
    <property type="entry name" value="DEXHc_RecQ"/>
    <property type="match status" value="1"/>
</dbReference>
<dbReference type="InterPro" id="IPR014001">
    <property type="entry name" value="Helicase_ATP-bd"/>
</dbReference>
<evidence type="ECO:0000256" key="16">
    <source>
        <dbReference type="NCBIfam" id="TIGR01389"/>
    </source>
</evidence>
<dbReference type="InterPro" id="IPR001650">
    <property type="entry name" value="Helicase_C-like"/>
</dbReference>
<dbReference type="InterPro" id="IPR027417">
    <property type="entry name" value="P-loop_NTPase"/>
</dbReference>
<gene>
    <name evidence="20" type="ORF">AC625_13625</name>
</gene>
<dbReference type="SUPFAM" id="SSF47819">
    <property type="entry name" value="HRDC-like"/>
    <property type="match status" value="1"/>
</dbReference>
<keyword evidence="4" id="KW-0479">Metal-binding</keyword>
<dbReference type="Gene3D" id="3.40.50.300">
    <property type="entry name" value="P-loop containing nucleotide triphosphate hydrolases"/>
    <property type="match status" value="2"/>
</dbReference>
<evidence type="ECO:0000259" key="17">
    <source>
        <dbReference type="PROSITE" id="PS50967"/>
    </source>
</evidence>
<dbReference type="PANTHER" id="PTHR13710:SF105">
    <property type="entry name" value="ATP-DEPENDENT DNA HELICASE Q1"/>
    <property type="match status" value="1"/>
</dbReference>
<dbReference type="STRING" id="1679170.AC625_13625"/>
<evidence type="ECO:0000256" key="14">
    <source>
        <dbReference type="ARBA" id="ARBA00023235"/>
    </source>
</evidence>
<dbReference type="Pfam" id="PF00570">
    <property type="entry name" value="HRDC"/>
    <property type="match status" value="1"/>
</dbReference>
<keyword evidence="8 20" id="KW-0347">Helicase</keyword>
<dbReference type="GO" id="GO:0009432">
    <property type="term" value="P:SOS response"/>
    <property type="evidence" value="ECO:0007669"/>
    <property type="project" value="UniProtKB-UniRule"/>
</dbReference>
<keyword evidence="7" id="KW-0378">Hydrolase</keyword>
<dbReference type="PATRIC" id="fig|1679170.3.peg.3112"/>
<dbReference type="InterPro" id="IPR029491">
    <property type="entry name" value="Helicase_HTH"/>
</dbReference>
<evidence type="ECO:0000256" key="13">
    <source>
        <dbReference type="ARBA" id="ARBA00023204"/>
    </source>
</evidence>
<dbReference type="InterPro" id="IPR006293">
    <property type="entry name" value="DNA_helicase_ATP-dep_RecQ_bac"/>
</dbReference>
<dbReference type="SMART" id="SM00956">
    <property type="entry name" value="RQC"/>
    <property type="match status" value="1"/>
</dbReference>
<name>A0A0K9H1D3_9BACI</name>
<evidence type="ECO:0000256" key="12">
    <source>
        <dbReference type="ARBA" id="ARBA00023172"/>
    </source>
</evidence>
<dbReference type="FunFam" id="3.40.50.300:FF:000296">
    <property type="entry name" value="ATP-dependent DNA helicase RecQ"/>
    <property type="match status" value="1"/>
</dbReference>
<dbReference type="NCBIfam" id="TIGR01389">
    <property type="entry name" value="recQ"/>
    <property type="match status" value="1"/>
</dbReference>
<dbReference type="EC" id="5.6.2.4" evidence="16"/>
<dbReference type="GO" id="GO:0016787">
    <property type="term" value="F:hydrolase activity"/>
    <property type="evidence" value="ECO:0007669"/>
    <property type="project" value="UniProtKB-KW"/>
</dbReference>
<dbReference type="GO" id="GO:0006310">
    <property type="term" value="P:DNA recombination"/>
    <property type="evidence" value="ECO:0007669"/>
    <property type="project" value="UniProtKB-UniRule"/>
</dbReference>
<dbReference type="Pfam" id="PF00271">
    <property type="entry name" value="Helicase_C"/>
    <property type="match status" value="1"/>
</dbReference>
<dbReference type="InterPro" id="IPR002121">
    <property type="entry name" value="HRDC_dom"/>
</dbReference>
<dbReference type="GO" id="GO:0046872">
    <property type="term" value="F:metal ion binding"/>
    <property type="evidence" value="ECO:0007669"/>
    <property type="project" value="UniProtKB-KW"/>
</dbReference>
<keyword evidence="9" id="KW-0862">Zinc</keyword>
<dbReference type="GO" id="GO:0006260">
    <property type="term" value="P:DNA replication"/>
    <property type="evidence" value="ECO:0007669"/>
    <property type="project" value="InterPro"/>
</dbReference>
<dbReference type="PANTHER" id="PTHR13710">
    <property type="entry name" value="DNA HELICASE RECQ FAMILY MEMBER"/>
    <property type="match status" value="1"/>
</dbReference>
<evidence type="ECO:0000256" key="9">
    <source>
        <dbReference type="ARBA" id="ARBA00022833"/>
    </source>
</evidence>
<dbReference type="GO" id="GO:0005524">
    <property type="term" value="F:ATP binding"/>
    <property type="evidence" value="ECO:0007669"/>
    <property type="project" value="UniProtKB-KW"/>
</dbReference>
<evidence type="ECO:0000256" key="11">
    <source>
        <dbReference type="ARBA" id="ARBA00023125"/>
    </source>
</evidence>
<dbReference type="AlphaFoldDB" id="A0A0K9H1D3"/>
<evidence type="ECO:0000256" key="10">
    <source>
        <dbReference type="ARBA" id="ARBA00022840"/>
    </source>
</evidence>